<evidence type="ECO:0000256" key="1">
    <source>
        <dbReference type="ARBA" id="ARBA00010617"/>
    </source>
</evidence>
<name>A0A817SN18_9BILA</name>
<dbReference type="Pfam" id="PF00067">
    <property type="entry name" value="p450"/>
    <property type="match status" value="1"/>
</dbReference>
<dbReference type="InterPro" id="IPR036396">
    <property type="entry name" value="Cyt_P450_sf"/>
</dbReference>
<comment type="similarity">
    <text evidence="1">Belongs to the cytochrome P450 family.</text>
</comment>
<dbReference type="Proteomes" id="UP000663833">
    <property type="component" value="Unassembled WGS sequence"/>
</dbReference>
<dbReference type="AlphaFoldDB" id="A0A817SN18"/>
<protein>
    <submittedName>
        <fullName evidence="2">Uncharacterized protein</fullName>
    </submittedName>
</protein>
<reference evidence="2" key="1">
    <citation type="submission" date="2021-02" db="EMBL/GenBank/DDBJ databases">
        <authorList>
            <person name="Nowell W R."/>
        </authorList>
    </citation>
    <scope>NUCLEOTIDE SEQUENCE</scope>
</reference>
<dbReference type="OrthoDB" id="5857440at2759"/>
<organism evidence="2 4">
    <name type="scientific">Rotaria socialis</name>
    <dbReference type="NCBI Taxonomy" id="392032"/>
    <lineage>
        <taxon>Eukaryota</taxon>
        <taxon>Metazoa</taxon>
        <taxon>Spiralia</taxon>
        <taxon>Gnathifera</taxon>
        <taxon>Rotifera</taxon>
        <taxon>Eurotatoria</taxon>
        <taxon>Bdelloidea</taxon>
        <taxon>Philodinida</taxon>
        <taxon>Philodinidae</taxon>
        <taxon>Rotaria</taxon>
    </lineage>
</organism>
<dbReference type="Proteomes" id="UP000663825">
    <property type="component" value="Unassembled WGS sequence"/>
</dbReference>
<evidence type="ECO:0000313" key="4">
    <source>
        <dbReference type="Proteomes" id="UP000663825"/>
    </source>
</evidence>
<proteinExistence type="inferred from homology"/>
<dbReference type="GO" id="GO:0004497">
    <property type="term" value="F:monooxygenase activity"/>
    <property type="evidence" value="ECO:0007669"/>
    <property type="project" value="InterPro"/>
</dbReference>
<dbReference type="Gene3D" id="1.10.630.10">
    <property type="entry name" value="Cytochrome P450"/>
    <property type="match status" value="1"/>
</dbReference>
<dbReference type="GO" id="GO:0005506">
    <property type="term" value="F:iron ion binding"/>
    <property type="evidence" value="ECO:0007669"/>
    <property type="project" value="InterPro"/>
</dbReference>
<comment type="caution">
    <text evidence="2">The sequence shown here is derived from an EMBL/GenBank/DDBJ whole genome shotgun (WGS) entry which is preliminary data.</text>
</comment>
<dbReference type="InterPro" id="IPR001128">
    <property type="entry name" value="Cyt_P450"/>
</dbReference>
<dbReference type="SUPFAM" id="SSF48264">
    <property type="entry name" value="Cytochrome P450"/>
    <property type="match status" value="1"/>
</dbReference>
<dbReference type="GO" id="GO:0020037">
    <property type="term" value="F:heme binding"/>
    <property type="evidence" value="ECO:0007669"/>
    <property type="project" value="InterPro"/>
</dbReference>
<dbReference type="EMBL" id="CAJNYD010003786">
    <property type="protein sequence ID" value="CAF3543188.1"/>
    <property type="molecule type" value="Genomic_DNA"/>
</dbReference>
<sequence>MPGLPPQFLFGNMLQTGIVGRQIPMNILFLQLKDKLGDVFQFWFGPMRLIVVSRLEDVQHIFAHRHLYDQGDMFINILNLVNLNAIIGLKGSNKITALLENN</sequence>
<gene>
    <name evidence="3" type="ORF">LUA448_LOCUS27571</name>
    <name evidence="2" type="ORF">TIS948_LOCUS17388</name>
</gene>
<dbReference type="EMBL" id="CAJNXB010002947">
    <property type="protein sequence ID" value="CAF3288805.1"/>
    <property type="molecule type" value="Genomic_DNA"/>
</dbReference>
<evidence type="ECO:0000313" key="2">
    <source>
        <dbReference type="EMBL" id="CAF3288805.1"/>
    </source>
</evidence>
<accession>A0A817SN18</accession>
<dbReference type="GO" id="GO:0016705">
    <property type="term" value="F:oxidoreductase activity, acting on paired donors, with incorporation or reduction of molecular oxygen"/>
    <property type="evidence" value="ECO:0007669"/>
    <property type="project" value="InterPro"/>
</dbReference>
<evidence type="ECO:0000313" key="3">
    <source>
        <dbReference type="EMBL" id="CAF3543188.1"/>
    </source>
</evidence>